<dbReference type="RefSeq" id="XP_013319080.1">
    <property type="nucleotide sequence ID" value="XM_013463626.1"/>
</dbReference>
<evidence type="ECO:0000313" key="7">
    <source>
        <dbReference type="Proteomes" id="UP000054342"/>
    </source>
</evidence>
<evidence type="ECO:0000256" key="4">
    <source>
        <dbReference type="ARBA" id="ARBA00023140"/>
    </source>
</evidence>
<dbReference type="HOGENOM" id="CLU_009834_6_0_1"/>
<reference evidence="6 7" key="1">
    <citation type="submission" date="2015-01" db="EMBL/GenBank/DDBJ databases">
        <title>The Genome Sequence of Exophiala xenobiotica CBS118157.</title>
        <authorList>
            <consortium name="The Broad Institute Genomics Platform"/>
            <person name="Cuomo C."/>
            <person name="de Hoog S."/>
            <person name="Gorbushina A."/>
            <person name="Stielow B."/>
            <person name="Teixiera M."/>
            <person name="Abouelleil A."/>
            <person name="Chapman S.B."/>
            <person name="Priest M."/>
            <person name="Young S.K."/>
            <person name="Wortman J."/>
            <person name="Nusbaum C."/>
            <person name="Birren B."/>
        </authorList>
    </citation>
    <scope>NUCLEOTIDE SEQUENCE [LARGE SCALE GENOMIC DNA]</scope>
    <source>
        <strain evidence="6 7">CBS 118157</strain>
    </source>
</reference>
<keyword evidence="4" id="KW-0576">Peroxisome</keyword>
<comment type="similarity">
    <text evidence="3">Belongs to the enoyl-CoA hydratase/isomerase family.</text>
</comment>
<dbReference type="InterPro" id="IPR001753">
    <property type="entry name" value="Enoyl-CoA_hydra/iso"/>
</dbReference>
<evidence type="ECO:0000256" key="3">
    <source>
        <dbReference type="ARBA" id="ARBA00005254"/>
    </source>
</evidence>
<dbReference type="PANTHER" id="PTHR43684">
    <property type="match status" value="1"/>
</dbReference>
<dbReference type="FunFam" id="3.90.226.10:FF:000048">
    <property type="entry name" value="3,2-trans-enoyl-CoA isomerase"/>
    <property type="match status" value="1"/>
</dbReference>
<gene>
    <name evidence="6" type="ORF">PV05_03008</name>
</gene>
<accession>A0A0D2C182</accession>
<sequence length="333" mass="36773">MVNHHRSTSGPLWSFLRHFGAQFDPVEDYSLPDEIVGSLQPPAATPTFQEPSMATGSKYKYTDIIFEIKGKIGIIKLNRPKSLNAFGGRLLLDLISALRELNEHPDTVFTVLTGEGRFFSSGADVKASVSQQAIEYATPAEKKIAFIANVGASAIELLRSMIDHKKVLVLALNGPAVGGGAAWFEGVADIVLAAEGAYLQVPFSALGLVPEFGSATAFSQSMGVHRANDMLMFGRKMSVEELEKWGMVNRILPKEDFHHKVVEFLEQQLDVNDGKSMMEAKRLQNLPLRRDRLLAVYDAVDALAERITEDAQKKRFLEKSRLLNSKSKSRAKL</sequence>
<dbReference type="Proteomes" id="UP000054342">
    <property type="component" value="Unassembled WGS sequence"/>
</dbReference>
<dbReference type="SUPFAM" id="SSF52096">
    <property type="entry name" value="ClpP/crotonase"/>
    <property type="match status" value="1"/>
</dbReference>
<dbReference type="GO" id="GO:0005782">
    <property type="term" value="C:peroxisomal matrix"/>
    <property type="evidence" value="ECO:0007669"/>
    <property type="project" value="TreeGrafter"/>
</dbReference>
<name>A0A0D2C182_9EURO</name>
<dbReference type="GO" id="GO:0006635">
    <property type="term" value="P:fatty acid beta-oxidation"/>
    <property type="evidence" value="ECO:0007669"/>
    <property type="project" value="TreeGrafter"/>
</dbReference>
<evidence type="ECO:0008006" key="8">
    <source>
        <dbReference type="Google" id="ProtNLM"/>
    </source>
</evidence>
<evidence type="ECO:0000256" key="1">
    <source>
        <dbReference type="ARBA" id="ARBA00004275"/>
    </source>
</evidence>
<proteinExistence type="inferred from homology"/>
<dbReference type="InterPro" id="IPR051053">
    <property type="entry name" value="ECH/Chromodomain_protein"/>
</dbReference>
<dbReference type="Gene3D" id="3.90.226.10">
    <property type="entry name" value="2-enoyl-CoA Hydratase, Chain A, domain 1"/>
    <property type="match status" value="1"/>
</dbReference>
<organism evidence="6 7">
    <name type="scientific">Exophiala xenobiotica</name>
    <dbReference type="NCBI Taxonomy" id="348802"/>
    <lineage>
        <taxon>Eukaryota</taxon>
        <taxon>Fungi</taxon>
        <taxon>Dikarya</taxon>
        <taxon>Ascomycota</taxon>
        <taxon>Pezizomycotina</taxon>
        <taxon>Eurotiomycetes</taxon>
        <taxon>Chaetothyriomycetidae</taxon>
        <taxon>Chaetothyriales</taxon>
        <taxon>Herpotrichiellaceae</taxon>
        <taxon>Exophiala</taxon>
    </lineage>
</organism>
<comment type="pathway">
    <text evidence="2">Lipid metabolism; fatty acid beta-oxidation.</text>
</comment>
<keyword evidence="7" id="KW-1185">Reference proteome</keyword>
<dbReference type="STRING" id="348802.A0A0D2C182"/>
<keyword evidence="5" id="KW-0413">Isomerase</keyword>
<comment type="subcellular location">
    <subcellularLocation>
        <location evidence="1">Peroxisome</location>
    </subcellularLocation>
</comment>
<evidence type="ECO:0000313" key="6">
    <source>
        <dbReference type="EMBL" id="KIW58496.1"/>
    </source>
</evidence>
<evidence type="ECO:0000256" key="5">
    <source>
        <dbReference type="ARBA" id="ARBA00023235"/>
    </source>
</evidence>
<dbReference type="Pfam" id="PF00378">
    <property type="entry name" value="ECH_1"/>
    <property type="match status" value="1"/>
</dbReference>
<protein>
    <recommendedName>
        <fullName evidence="8">Enoyl-CoA hydratase</fullName>
    </recommendedName>
</protein>
<dbReference type="InterPro" id="IPR029045">
    <property type="entry name" value="ClpP/crotonase-like_dom_sf"/>
</dbReference>
<dbReference type="GO" id="GO:0016853">
    <property type="term" value="F:isomerase activity"/>
    <property type="evidence" value="ECO:0007669"/>
    <property type="project" value="UniProtKB-KW"/>
</dbReference>
<evidence type="ECO:0000256" key="2">
    <source>
        <dbReference type="ARBA" id="ARBA00005005"/>
    </source>
</evidence>
<dbReference type="GeneID" id="25324916"/>
<dbReference type="CDD" id="cd06558">
    <property type="entry name" value="crotonase-like"/>
    <property type="match status" value="1"/>
</dbReference>
<dbReference type="AlphaFoldDB" id="A0A0D2C182"/>
<dbReference type="EMBL" id="KN847318">
    <property type="protein sequence ID" value="KIW58496.1"/>
    <property type="molecule type" value="Genomic_DNA"/>
</dbReference>
<dbReference type="PANTHER" id="PTHR43684:SF3">
    <property type="entry name" value="PEROXISOMAL D3,D2-ENOYL-COA ISOMERASE"/>
    <property type="match status" value="1"/>
</dbReference>
<dbReference type="OrthoDB" id="448450at2759"/>